<dbReference type="PROSITE" id="PS00041">
    <property type="entry name" value="HTH_ARAC_FAMILY_1"/>
    <property type="match status" value="1"/>
</dbReference>
<gene>
    <name evidence="5" type="ORF">IPO85_15380</name>
</gene>
<dbReference type="PANTHER" id="PTHR47893">
    <property type="entry name" value="REGULATORY PROTEIN PCHR"/>
    <property type="match status" value="1"/>
</dbReference>
<evidence type="ECO:0000256" key="3">
    <source>
        <dbReference type="ARBA" id="ARBA00023163"/>
    </source>
</evidence>
<sequence length="288" mass="33277">MDTFKNNPKSKEPEVLSEAPELILINDTNGHAFQKSSLNKGKIHLIFCLEGHSKFGFGPVYTRELKSGKVFMIYNPDEDLNTELSLSADAKMVWLKVSLIHLHQLFVPELQEAPLFKPENAKRKFYEEKEINPSLYIVLNQLFDVNLGQNSQRLYFQAKAIEILSLFFSEQKPDTENCPFLNDEHVVRKLRNAKDILINNYVNPPTIVELSKKIGLNEFQLKAGFKEIYGNTPYQYLLDHKLEIARQLIISGKYQVNEVAFKIGYNNISHFIEAFKKKYGVTPKKMMD</sequence>
<evidence type="ECO:0000256" key="2">
    <source>
        <dbReference type="ARBA" id="ARBA00023125"/>
    </source>
</evidence>
<comment type="caution">
    <text evidence="5">The sequence shown here is derived from an EMBL/GenBank/DDBJ whole genome shotgun (WGS) entry which is preliminary data.</text>
</comment>
<dbReference type="InterPro" id="IPR018062">
    <property type="entry name" value="HTH_AraC-typ_CS"/>
</dbReference>
<reference evidence="5 6" key="1">
    <citation type="submission" date="2020-10" db="EMBL/GenBank/DDBJ databases">
        <title>Connecting structure to function with the recovery of over 1000 high-quality activated sludge metagenome-assembled genomes encoding full-length rRNA genes using long-read sequencing.</title>
        <authorList>
            <person name="Singleton C.M."/>
            <person name="Petriglieri F."/>
            <person name="Kristensen J.M."/>
            <person name="Kirkegaard R.H."/>
            <person name="Michaelsen T.Y."/>
            <person name="Andersen M.H."/>
            <person name="Karst S.M."/>
            <person name="Dueholm M.S."/>
            <person name="Nielsen P.H."/>
            <person name="Albertsen M."/>
        </authorList>
    </citation>
    <scope>NUCLEOTIDE SEQUENCE [LARGE SCALE GENOMIC DNA]</scope>
    <source>
        <strain evidence="5">Ribe_18-Q3-R11-54_BAT3C.373</strain>
    </source>
</reference>
<dbReference type="InterPro" id="IPR053142">
    <property type="entry name" value="PchR_regulatory_protein"/>
</dbReference>
<feature type="domain" description="HTH araC/xylS-type" evidence="4">
    <location>
        <begin position="191"/>
        <end position="288"/>
    </location>
</feature>
<keyword evidence="3" id="KW-0804">Transcription</keyword>
<keyword evidence="1" id="KW-0805">Transcription regulation</keyword>
<dbReference type="PROSITE" id="PS01124">
    <property type="entry name" value="HTH_ARAC_FAMILY_2"/>
    <property type="match status" value="1"/>
</dbReference>
<evidence type="ECO:0000256" key="1">
    <source>
        <dbReference type="ARBA" id="ARBA00023015"/>
    </source>
</evidence>
<dbReference type="SMART" id="SM00342">
    <property type="entry name" value="HTH_ARAC"/>
    <property type="match status" value="1"/>
</dbReference>
<dbReference type="EMBL" id="JADKFW010000013">
    <property type="protein sequence ID" value="MBK9718864.1"/>
    <property type="molecule type" value="Genomic_DNA"/>
</dbReference>
<dbReference type="AlphaFoldDB" id="A0A9D7SCV5"/>
<dbReference type="Pfam" id="PF12833">
    <property type="entry name" value="HTH_18"/>
    <property type="match status" value="1"/>
</dbReference>
<proteinExistence type="predicted"/>
<dbReference type="SUPFAM" id="SSF46689">
    <property type="entry name" value="Homeodomain-like"/>
    <property type="match status" value="2"/>
</dbReference>
<dbReference type="PANTHER" id="PTHR47893:SF1">
    <property type="entry name" value="REGULATORY PROTEIN PCHR"/>
    <property type="match status" value="1"/>
</dbReference>
<evidence type="ECO:0000259" key="4">
    <source>
        <dbReference type="PROSITE" id="PS01124"/>
    </source>
</evidence>
<keyword evidence="2" id="KW-0238">DNA-binding</keyword>
<accession>A0A9D7SCV5</accession>
<dbReference type="InterPro" id="IPR018060">
    <property type="entry name" value="HTH_AraC"/>
</dbReference>
<evidence type="ECO:0000313" key="5">
    <source>
        <dbReference type="EMBL" id="MBK9718864.1"/>
    </source>
</evidence>
<dbReference type="GO" id="GO:0003700">
    <property type="term" value="F:DNA-binding transcription factor activity"/>
    <property type="evidence" value="ECO:0007669"/>
    <property type="project" value="InterPro"/>
</dbReference>
<organism evidence="5 6">
    <name type="scientific">Candidatus Defluviibacterium haderslevense</name>
    <dbReference type="NCBI Taxonomy" id="2981993"/>
    <lineage>
        <taxon>Bacteria</taxon>
        <taxon>Pseudomonadati</taxon>
        <taxon>Bacteroidota</taxon>
        <taxon>Saprospiria</taxon>
        <taxon>Saprospirales</taxon>
        <taxon>Saprospiraceae</taxon>
        <taxon>Candidatus Defluviibacterium</taxon>
    </lineage>
</organism>
<evidence type="ECO:0000313" key="6">
    <source>
        <dbReference type="Proteomes" id="UP000808349"/>
    </source>
</evidence>
<dbReference type="GO" id="GO:0043565">
    <property type="term" value="F:sequence-specific DNA binding"/>
    <property type="evidence" value="ECO:0007669"/>
    <property type="project" value="InterPro"/>
</dbReference>
<dbReference type="PRINTS" id="PR00032">
    <property type="entry name" value="HTHARAC"/>
</dbReference>
<dbReference type="InterPro" id="IPR009057">
    <property type="entry name" value="Homeodomain-like_sf"/>
</dbReference>
<dbReference type="InterPro" id="IPR020449">
    <property type="entry name" value="Tscrpt_reg_AraC-type_HTH"/>
</dbReference>
<protein>
    <submittedName>
        <fullName evidence="5">Helix-turn-helix transcriptional regulator</fullName>
    </submittedName>
</protein>
<name>A0A9D7SCV5_9BACT</name>
<dbReference type="Proteomes" id="UP000808349">
    <property type="component" value="Unassembled WGS sequence"/>
</dbReference>
<dbReference type="Gene3D" id="1.10.10.60">
    <property type="entry name" value="Homeodomain-like"/>
    <property type="match status" value="2"/>
</dbReference>